<evidence type="ECO:0000259" key="2">
    <source>
        <dbReference type="PROSITE" id="PS51352"/>
    </source>
</evidence>
<organism evidence="3">
    <name type="scientific">viral metagenome</name>
    <dbReference type="NCBI Taxonomy" id="1070528"/>
    <lineage>
        <taxon>unclassified sequences</taxon>
        <taxon>metagenomes</taxon>
        <taxon>organismal metagenomes</taxon>
    </lineage>
</organism>
<dbReference type="PROSITE" id="PS51352">
    <property type="entry name" value="THIOREDOXIN_2"/>
    <property type="match status" value="1"/>
</dbReference>
<evidence type="ECO:0000256" key="1">
    <source>
        <dbReference type="SAM" id="Phobius"/>
    </source>
</evidence>
<dbReference type="SUPFAM" id="SSF52833">
    <property type="entry name" value="Thioredoxin-like"/>
    <property type="match status" value="1"/>
</dbReference>
<dbReference type="AlphaFoldDB" id="A0A6C0IBV0"/>
<keyword evidence="1" id="KW-0472">Membrane</keyword>
<feature type="transmembrane region" description="Helical" evidence="1">
    <location>
        <begin position="19"/>
        <end position="37"/>
    </location>
</feature>
<reference evidence="3" key="1">
    <citation type="journal article" date="2020" name="Nature">
        <title>Giant virus diversity and host interactions through global metagenomics.</title>
        <authorList>
            <person name="Schulz F."/>
            <person name="Roux S."/>
            <person name="Paez-Espino D."/>
            <person name="Jungbluth S."/>
            <person name="Walsh D.A."/>
            <person name="Denef V.J."/>
            <person name="McMahon K.D."/>
            <person name="Konstantinidis K.T."/>
            <person name="Eloe-Fadrosh E.A."/>
            <person name="Kyrpides N.C."/>
            <person name="Woyke T."/>
        </authorList>
    </citation>
    <scope>NUCLEOTIDE SEQUENCE</scope>
    <source>
        <strain evidence="3">GVMAG-M-3300023184-68</strain>
    </source>
</reference>
<keyword evidence="1" id="KW-1133">Transmembrane helix</keyword>
<sequence>MAKIQNVLYYTYIRPYSKIWLILIMIILFLVVGIYLYRAYAPGALASKNIKNVSNANIRNVEGATGSTGTLEVMLFNVDWCPHCVKAKPDWIAFVQQYDGKVINGYQVTCVGGKEGVNCTNSDDPTVKKMVSQYEIKGYPTLIFIENGTKVAFDAKINKDNMDDFMKKL</sequence>
<dbReference type="Pfam" id="PF00085">
    <property type="entry name" value="Thioredoxin"/>
    <property type="match status" value="1"/>
</dbReference>
<name>A0A6C0IBV0_9ZZZZ</name>
<dbReference type="Gene3D" id="3.40.30.10">
    <property type="entry name" value="Glutaredoxin"/>
    <property type="match status" value="1"/>
</dbReference>
<keyword evidence="1" id="KW-0812">Transmembrane</keyword>
<dbReference type="EMBL" id="MN740153">
    <property type="protein sequence ID" value="QHT90302.1"/>
    <property type="molecule type" value="Genomic_DNA"/>
</dbReference>
<protein>
    <recommendedName>
        <fullName evidence="2">Thioredoxin domain-containing protein</fullName>
    </recommendedName>
</protein>
<proteinExistence type="predicted"/>
<dbReference type="InterPro" id="IPR036249">
    <property type="entry name" value="Thioredoxin-like_sf"/>
</dbReference>
<evidence type="ECO:0000313" key="3">
    <source>
        <dbReference type="EMBL" id="QHT90302.1"/>
    </source>
</evidence>
<feature type="domain" description="Thioredoxin" evidence="2">
    <location>
        <begin position="47"/>
        <end position="169"/>
    </location>
</feature>
<dbReference type="InterPro" id="IPR013766">
    <property type="entry name" value="Thioredoxin_domain"/>
</dbReference>
<accession>A0A6C0IBV0</accession>